<keyword evidence="3" id="KW-1185">Reference proteome</keyword>
<evidence type="ECO:0000313" key="3">
    <source>
        <dbReference type="Proteomes" id="UP000054925"/>
    </source>
</evidence>
<organism evidence="2 3">
    <name type="scientific">Caballeronia terrestris</name>
    <dbReference type="NCBI Taxonomy" id="1226301"/>
    <lineage>
        <taxon>Bacteria</taxon>
        <taxon>Pseudomonadati</taxon>
        <taxon>Pseudomonadota</taxon>
        <taxon>Betaproteobacteria</taxon>
        <taxon>Burkholderiales</taxon>
        <taxon>Burkholderiaceae</taxon>
        <taxon>Caballeronia</taxon>
    </lineage>
</organism>
<dbReference type="AlphaFoldDB" id="A0A158KT14"/>
<sequence>MAIIVATYILFGGGMAIALAIGIWEIWNVREFAFGAARRMRCSRANALLVTILPTNRQVRIVRHLADPRIRRSCSTHSSSLHYVHIRHSEDHSRNAGNPRSCARRHRRRVRGHWHEPANRADKDGRWTHRLHSLDRRHDERNNKRFEEHDATPVQPDETRRRATSRIEPARRSNHRTNGACC</sequence>
<comment type="caution">
    <text evidence="2">The sequence shown here is derived from an EMBL/GenBank/DDBJ whole genome shotgun (WGS) entry which is preliminary data.</text>
</comment>
<gene>
    <name evidence="2" type="ORF">AWB67_06624</name>
</gene>
<feature type="compositionally biased region" description="Basic and acidic residues" evidence="1">
    <location>
        <begin position="113"/>
        <end position="161"/>
    </location>
</feature>
<evidence type="ECO:0000313" key="2">
    <source>
        <dbReference type="EMBL" id="SAL84224.1"/>
    </source>
</evidence>
<feature type="region of interest" description="Disordered" evidence="1">
    <location>
        <begin position="88"/>
        <end position="182"/>
    </location>
</feature>
<dbReference type="Proteomes" id="UP000054925">
    <property type="component" value="Unassembled WGS sequence"/>
</dbReference>
<name>A0A158KT14_9BURK</name>
<protein>
    <submittedName>
        <fullName evidence="2">Uncharacterized protein</fullName>
    </submittedName>
</protein>
<feature type="compositionally biased region" description="Basic residues" evidence="1">
    <location>
        <begin position="102"/>
        <end position="112"/>
    </location>
</feature>
<proteinExistence type="predicted"/>
<accession>A0A158KT14</accession>
<reference evidence="2" key="1">
    <citation type="submission" date="2016-01" db="EMBL/GenBank/DDBJ databases">
        <authorList>
            <person name="Peeters C."/>
        </authorList>
    </citation>
    <scope>NUCLEOTIDE SEQUENCE [LARGE SCALE GENOMIC DNA]</scope>
    <source>
        <strain evidence="2">LMG 22937</strain>
    </source>
</reference>
<evidence type="ECO:0000256" key="1">
    <source>
        <dbReference type="SAM" id="MobiDB-lite"/>
    </source>
</evidence>
<dbReference type="EMBL" id="FCOL02000118">
    <property type="protein sequence ID" value="SAL84224.1"/>
    <property type="molecule type" value="Genomic_DNA"/>
</dbReference>